<sequence>MDWEEAEARLESVAAGVFDRQTFRLLPRKAGQSVNHGQVPDWDREEFDFRGSLEFNPPGIASERRMGADPTGRGQMVFFEAVVTAATTEWPYMPRRGDLLAHGHDRYKIEGVDADGSARRVFQVNRAR</sequence>
<dbReference type="Proteomes" id="UP000182840">
    <property type="component" value="Chromosome"/>
</dbReference>
<evidence type="ECO:0000313" key="2">
    <source>
        <dbReference type="Proteomes" id="UP000182840"/>
    </source>
</evidence>
<dbReference type="OrthoDB" id="8403514at2"/>
<protein>
    <submittedName>
        <fullName evidence="1">Uncharacterized protein</fullName>
    </submittedName>
</protein>
<keyword evidence="2" id="KW-1185">Reference proteome</keyword>
<organism evidence="1 2">
    <name type="scientific">Aquibium oceanicum</name>
    <dbReference type="NCBI Taxonomy" id="1670800"/>
    <lineage>
        <taxon>Bacteria</taxon>
        <taxon>Pseudomonadati</taxon>
        <taxon>Pseudomonadota</taxon>
        <taxon>Alphaproteobacteria</taxon>
        <taxon>Hyphomicrobiales</taxon>
        <taxon>Phyllobacteriaceae</taxon>
        <taxon>Aquibium</taxon>
    </lineage>
</organism>
<dbReference type="RefSeq" id="WP_072603111.1">
    <property type="nucleotide sequence ID" value="NZ_CP018171.1"/>
</dbReference>
<gene>
    <name evidence="1" type="ORF">BSQ44_08745</name>
</gene>
<dbReference type="KEGG" id="meso:BSQ44_08745"/>
<reference evidence="2" key="1">
    <citation type="submission" date="2016-11" db="EMBL/GenBank/DDBJ databases">
        <title>Mesorhizobium oceanicum sp. nov., isolated from deep seawater in South China Sea.</title>
        <authorList>
            <person name="Fu G.-Y."/>
        </authorList>
    </citation>
    <scope>NUCLEOTIDE SEQUENCE [LARGE SCALE GENOMIC DNA]</scope>
    <source>
        <strain evidence="2">B7</strain>
    </source>
</reference>
<proteinExistence type="predicted"/>
<dbReference type="STRING" id="1670800.BSQ44_08745"/>
<name>A0A1L3SPW6_9HYPH</name>
<evidence type="ECO:0000313" key="1">
    <source>
        <dbReference type="EMBL" id="APH71444.1"/>
    </source>
</evidence>
<dbReference type="EMBL" id="CP018171">
    <property type="protein sequence ID" value="APH71444.1"/>
    <property type="molecule type" value="Genomic_DNA"/>
</dbReference>
<dbReference type="AlphaFoldDB" id="A0A1L3SPW6"/>
<accession>A0A1L3SPW6</accession>